<dbReference type="Pfam" id="PF07690">
    <property type="entry name" value="MFS_1"/>
    <property type="match status" value="1"/>
</dbReference>
<dbReference type="Proteomes" id="UP000185860">
    <property type="component" value="Unassembled WGS sequence"/>
</dbReference>
<gene>
    <name evidence="7" type="ORF">NIES2119_03450</name>
</gene>
<protein>
    <submittedName>
        <fullName evidence="7">MFS transporter</fullName>
    </submittedName>
</protein>
<dbReference type="GO" id="GO:0005886">
    <property type="term" value="C:plasma membrane"/>
    <property type="evidence" value="ECO:0007669"/>
    <property type="project" value="UniProtKB-SubCell"/>
</dbReference>
<feature type="transmembrane region" description="Helical" evidence="5">
    <location>
        <begin position="12"/>
        <end position="37"/>
    </location>
</feature>
<keyword evidence="3 5" id="KW-1133">Transmembrane helix</keyword>
<reference evidence="7 8" key="1">
    <citation type="submission" date="2016-11" db="EMBL/GenBank/DDBJ databases">
        <title>Draft Genome Sequences of Nine Cyanobacterial Strains from Diverse Habitats.</title>
        <authorList>
            <person name="Zhu T."/>
            <person name="Hou S."/>
            <person name="Lu X."/>
            <person name="Hess W.R."/>
        </authorList>
    </citation>
    <scope>NUCLEOTIDE SEQUENCE [LARGE SCALE GENOMIC DNA]</scope>
    <source>
        <strain evidence="7 8">IAM M-71</strain>
    </source>
</reference>
<feature type="domain" description="Major facilitator superfamily (MFS) profile" evidence="6">
    <location>
        <begin position="11"/>
        <end position="407"/>
    </location>
</feature>
<feature type="transmembrane region" description="Helical" evidence="5">
    <location>
        <begin position="152"/>
        <end position="183"/>
    </location>
</feature>
<dbReference type="RefSeq" id="WP_073592078.1">
    <property type="nucleotide sequence ID" value="NZ_MRCE01000003.1"/>
</dbReference>
<dbReference type="Gene3D" id="1.20.1250.20">
    <property type="entry name" value="MFS general substrate transporter like domains"/>
    <property type="match status" value="2"/>
</dbReference>
<dbReference type="AlphaFoldDB" id="A0A1U7IRJ2"/>
<evidence type="ECO:0000313" key="7">
    <source>
        <dbReference type="EMBL" id="OKH40015.1"/>
    </source>
</evidence>
<name>A0A1U7IRJ2_9CYAN</name>
<dbReference type="GO" id="GO:0022857">
    <property type="term" value="F:transmembrane transporter activity"/>
    <property type="evidence" value="ECO:0007669"/>
    <property type="project" value="InterPro"/>
</dbReference>
<dbReference type="PANTHER" id="PTHR23518:SF2">
    <property type="entry name" value="MAJOR FACILITATOR SUPERFAMILY TRANSPORTER"/>
    <property type="match status" value="1"/>
</dbReference>
<evidence type="ECO:0000256" key="2">
    <source>
        <dbReference type="ARBA" id="ARBA00022692"/>
    </source>
</evidence>
<evidence type="ECO:0000313" key="8">
    <source>
        <dbReference type="Proteomes" id="UP000185860"/>
    </source>
</evidence>
<dbReference type="InterPro" id="IPR020846">
    <property type="entry name" value="MFS_dom"/>
</dbReference>
<feature type="transmembrane region" description="Helical" evidence="5">
    <location>
        <begin position="82"/>
        <end position="102"/>
    </location>
</feature>
<comment type="subcellular location">
    <subcellularLocation>
        <location evidence="1">Cell membrane</location>
        <topology evidence="1">Multi-pass membrane protein</topology>
    </subcellularLocation>
</comment>
<sequence>MLSKLRQVNLSLFAIVAEGFLSRLSFGFISFALPLYATHLGLSLTQIGFLIALNEAVALMLKPLMGWVADRFGLKRSFTIAIGLRSLVALLLAFVTSPWQLYAVRAIHGSSKALRDPSASALIAEQGGKKAIASAFAWYHTAKMVAGSLGKALAGIILTVTAANFSLVFALSFVISIFPLYAVARYVRESHSQPEEATTKAEALAQATPQEPANELPVNVSESRWLLLPFTLLNFLINGTAEMLKGLFPILATQYGGLNEAQTGLIYTASTLVLLVSGPLFGWLSDRGNRKLVLMVRSISNTISSIIYIFVPNFFGIATGKLVDDIGKSAFRPAWGSLMAHISSFDKRRRAQTMSWMILGEDAGTIVGPILAGFLWTTWGLPIMLSVRVGLAIVTEVYAAYLDRLLENQDRGTKSRRRRRRRRSSVLNWFRRKAKRK</sequence>
<dbReference type="SUPFAM" id="SSF103473">
    <property type="entry name" value="MFS general substrate transporter"/>
    <property type="match status" value="1"/>
</dbReference>
<dbReference type="EMBL" id="MRCE01000003">
    <property type="protein sequence ID" value="OKH40015.1"/>
    <property type="molecule type" value="Genomic_DNA"/>
</dbReference>
<dbReference type="PROSITE" id="PS50850">
    <property type="entry name" value="MFS"/>
    <property type="match status" value="1"/>
</dbReference>
<evidence type="ECO:0000256" key="1">
    <source>
        <dbReference type="ARBA" id="ARBA00004651"/>
    </source>
</evidence>
<dbReference type="OrthoDB" id="9814001at2"/>
<accession>A0A1U7IRJ2</accession>
<feature type="transmembrane region" description="Helical" evidence="5">
    <location>
        <begin position="43"/>
        <end position="61"/>
    </location>
</feature>
<dbReference type="STRING" id="454136.NIES2119_03450"/>
<evidence type="ECO:0000256" key="4">
    <source>
        <dbReference type="ARBA" id="ARBA00023136"/>
    </source>
</evidence>
<feature type="transmembrane region" description="Helical" evidence="5">
    <location>
        <begin position="356"/>
        <end position="377"/>
    </location>
</feature>
<organism evidence="7 8">
    <name type="scientific">[Phormidium ambiguum] IAM M-71</name>
    <dbReference type="NCBI Taxonomy" id="454136"/>
    <lineage>
        <taxon>Bacteria</taxon>
        <taxon>Bacillati</taxon>
        <taxon>Cyanobacteriota</taxon>
        <taxon>Cyanophyceae</taxon>
        <taxon>Oscillatoriophycideae</taxon>
        <taxon>Aerosakkonematales</taxon>
        <taxon>Aerosakkonemataceae</taxon>
        <taxon>Floridanema</taxon>
    </lineage>
</organism>
<dbReference type="CDD" id="cd17325">
    <property type="entry name" value="MFS_MdtG_SLC18_like"/>
    <property type="match status" value="1"/>
</dbReference>
<evidence type="ECO:0000256" key="5">
    <source>
        <dbReference type="SAM" id="Phobius"/>
    </source>
</evidence>
<evidence type="ECO:0000256" key="3">
    <source>
        <dbReference type="ARBA" id="ARBA00022989"/>
    </source>
</evidence>
<feature type="transmembrane region" description="Helical" evidence="5">
    <location>
        <begin position="225"/>
        <end position="244"/>
    </location>
</feature>
<evidence type="ECO:0000259" key="6">
    <source>
        <dbReference type="PROSITE" id="PS50850"/>
    </source>
</evidence>
<keyword evidence="4 5" id="KW-0472">Membrane</keyword>
<comment type="caution">
    <text evidence="7">The sequence shown here is derived from an EMBL/GenBank/DDBJ whole genome shotgun (WGS) entry which is preliminary data.</text>
</comment>
<dbReference type="InterPro" id="IPR011701">
    <property type="entry name" value="MFS"/>
</dbReference>
<feature type="transmembrane region" description="Helical" evidence="5">
    <location>
        <begin position="264"/>
        <end position="284"/>
    </location>
</feature>
<dbReference type="InterPro" id="IPR036259">
    <property type="entry name" value="MFS_trans_sf"/>
</dbReference>
<proteinExistence type="predicted"/>
<dbReference type="PANTHER" id="PTHR23518">
    <property type="entry name" value="C-METHYLTRANSFERASE"/>
    <property type="match status" value="1"/>
</dbReference>
<keyword evidence="2 5" id="KW-0812">Transmembrane</keyword>